<protein>
    <submittedName>
        <fullName evidence="1">DUF6758 family protein</fullName>
    </submittedName>
</protein>
<accession>A0ABV1NTQ8</accession>
<comment type="caution">
    <text evidence="1">The sequence shown here is derived from an EMBL/GenBank/DDBJ whole genome shotgun (WGS) entry which is preliminary data.</text>
</comment>
<dbReference type="EMBL" id="JBEGDP010000001">
    <property type="protein sequence ID" value="MEQ7845890.1"/>
    <property type="molecule type" value="Genomic_DNA"/>
</dbReference>
<sequence length="216" mass="22265">MPLSAACPRCPAPVAPLPAEQGPGLWSCPEHGAAAPLWRPSEVGYADFTDHLEMAGDLPSLLPWPLGPDWSVTGFGVVAARPGAARAVLTACTGTTEADGPVDVVVVTEEAGTGLGARVAGAPHTDPGYEIGGAAPVVRLRVEGQQVPLWAVSTSAADGEWDRSVLAGEAHGRWLWVVVRPAPAVLLLHGEWHLRDVSALGPGLVELPFGGPAPAW</sequence>
<proteinExistence type="predicted"/>
<gene>
    <name evidence="1" type="ORF">V6R90_01275</name>
</gene>
<evidence type="ECO:0000313" key="1">
    <source>
        <dbReference type="EMBL" id="MEQ7845890.1"/>
    </source>
</evidence>
<keyword evidence="2" id="KW-1185">Reference proteome</keyword>
<dbReference type="InterPro" id="IPR046646">
    <property type="entry name" value="DUF6758"/>
</dbReference>
<dbReference type="Proteomes" id="UP001482520">
    <property type="component" value="Unassembled WGS sequence"/>
</dbReference>
<dbReference type="Pfam" id="PF20544">
    <property type="entry name" value="DUF6758"/>
    <property type="match status" value="1"/>
</dbReference>
<reference evidence="1 2" key="1">
    <citation type="submission" date="2024-02" db="EMBL/GenBank/DDBJ databases">
        <title>Full genome sequence of Nocardioides kribbensis.</title>
        <authorList>
            <person name="Poletto B.L."/>
            <person name="Silva G."/>
            <person name="Galante D."/>
            <person name="Campos K.R."/>
            <person name="Santos M.B.N."/>
            <person name="Sacchi C.T."/>
        </authorList>
    </citation>
    <scope>NUCLEOTIDE SEQUENCE [LARGE SCALE GENOMIC DNA]</scope>
    <source>
        <strain evidence="1 2">O4R</strain>
    </source>
</reference>
<name>A0ABV1NTQ8_9ACTN</name>
<evidence type="ECO:0000313" key="2">
    <source>
        <dbReference type="Proteomes" id="UP001482520"/>
    </source>
</evidence>
<organism evidence="1 2">
    <name type="scientific">Nocardioides kribbensis</name>
    <dbReference type="NCBI Taxonomy" id="305517"/>
    <lineage>
        <taxon>Bacteria</taxon>
        <taxon>Bacillati</taxon>
        <taxon>Actinomycetota</taxon>
        <taxon>Actinomycetes</taxon>
        <taxon>Propionibacteriales</taxon>
        <taxon>Nocardioidaceae</taxon>
        <taxon>Nocardioides</taxon>
    </lineage>
</organism>
<dbReference type="RefSeq" id="WP_056863993.1">
    <property type="nucleotide sequence ID" value="NZ_JBEFCW010000477.1"/>
</dbReference>